<organism evidence="2 3">
    <name type="scientific">Actinokineospora terrae</name>
    <dbReference type="NCBI Taxonomy" id="155974"/>
    <lineage>
        <taxon>Bacteria</taxon>
        <taxon>Bacillati</taxon>
        <taxon>Actinomycetota</taxon>
        <taxon>Actinomycetes</taxon>
        <taxon>Pseudonocardiales</taxon>
        <taxon>Pseudonocardiaceae</taxon>
        <taxon>Actinokineospora</taxon>
    </lineage>
</organism>
<feature type="compositionally biased region" description="Basic and acidic residues" evidence="1">
    <location>
        <begin position="198"/>
        <end position="213"/>
    </location>
</feature>
<reference evidence="3" key="1">
    <citation type="submission" date="2016-10" db="EMBL/GenBank/DDBJ databases">
        <authorList>
            <person name="Varghese N."/>
            <person name="Submissions S."/>
        </authorList>
    </citation>
    <scope>NUCLEOTIDE SEQUENCE [LARGE SCALE GENOMIC DNA]</scope>
    <source>
        <strain evidence="3">DSM 44260</strain>
    </source>
</reference>
<evidence type="ECO:0000313" key="3">
    <source>
        <dbReference type="Proteomes" id="UP000199051"/>
    </source>
</evidence>
<proteinExistence type="predicted"/>
<feature type="compositionally biased region" description="Basic residues" evidence="1">
    <location>
        <begin position="93"/>
        <end position="103"/>
    </location>
</feature>
<protein>
    <submittedName>
        <fullName evidence="2">Uncharacterized protein</fullName>
    </submittedName>
</protein>
<feature type="compositionally biased region" description="Basic residues" evidence="1">
    <location>
        <begin position="186"/>
        <end position="197"/>
    </location>
</feature>
<accession>A0A1H9UBG8</accession>
<evidence type="ECO:0000256" key="1">
    <source>
        <dbReference type="SAM" id="MobiDB-lite"/>
    </source>
</evidence>
<dbReference type="STRING" id="155974.SAMN04487818_107127"/>
<sequence>MRVRYRPGRWVAVTGPRTWLLVDADPDAPLVARCWALARAGADELELVGAIAAAGLRTVGGFAAAGYADGTGQVIVHGPTTVTLTSTDGTPPHPHRHPRHHLSRNPPGLGPGDHHPLRPHRGRPSPPPGRGRGPGRRPDHRPHPANACPTRRGHTPGGRSRACGGCRAGARPRAGTRPCAGSSRRAVTRARPRRRTRGDHQPAAHLRPRDTHRACGGPGIRSAGGIPVACDVPGIC</sequence>
<feature type="region of interest" description="Disordered" evidence="1">
    <location>
        <begin position="81"/>
        <end position="215"/>
    </location>
</feature>
<name>A0A1H9UBG8_9PSEU</name>
<evidence type="ECO:0000313" key="2">
    <source>
        <dbReference type="EMBL" id="SES06795.1"/>
    </source>
</evidence>
<keyword evidence="3" id="KW-1185">Reference proteome</keyword>
<dbReference type="EMBL" id="FOGI01000007">
    <property type="protein sequence ID" value="SES06795.1"/>
    <property type="molecule type" value="Genomic_DNA"/>
</dbReference>
<dbReference type="AlphaFoldDB" id="A0A1H9UBG8"/>
<gene>
    <name evidence="2" type="ORF">SAMN04487818_107127</name>
</gene>
<feature type="compositionally biased region" description="Low complexity" evidence="1">
    <location>
        <begin position="157"/>
        <end position="185"/>
    </location>
</feature>
<dbReference type="Proteomes" id="UP000199051">
    <property type="component" value="Unassembled WGS sequence"/>
</dbReference>